<feature type="compositionally biased region" description="Basic and acidic residues" evidence="1">
    <location>
        <begin position="34"/>
        <end position="54"/>
    </location>
</feature>
<dbReference type="RefSeq" id="WP_165616500.1">
    <property type="nucleotide sequence ID" value="NZ_FOSV01000019.1"/>
</dbReference>
<proteinExistence type="predicted"/>
<dbReference type="AlphaFoldDB" id="A0A1I4J798"/>
<gene>
    <name evidence="2" type="ORF">SAMN04488125_11959</name>
</gene>
<sequence length="54" mass="5996">MTQPNQHTKGNSSRNADQDTSKNSGQPHKGSVQHSDDGRLKENRDQGVHRGDKE</sequence>
<evidence type="ECO:0000313" key="2">
    <source>
        <dbReference type="EMBL" id="SFL62468.1"/>
    </source>
</evidence>
<reference evidence="3" key="1">
    <citation type="submission" date="2016-10" db="EMBL/GenBank/DDBJ databases">
        <authorList>
            <person name="Varghese N."/>
            <person name="Submissions S."/>
        </authorList>
    </citation>
    <scope>NUCLEOTIDE SEQUENCE [LARGE SCALE GENOMIC DNA]</scope>
    <source>
        <strain evidence="3">CGMCC 1.6474</strain>
    </source>
</reference>
<feature type="compositionally biased region" description="Polar residues" evidence="1">
    <location>
        <begin position="1"/>
        <end position="15"/>
    </location>
</feature>
<dbReference type="Proteomes" id="UP000198804">
    <property type="component" value="Unassembled WGS sequence"/>
</dbReference>
<dbReference type="EMBL" id="FOSV01000019">
    <property type="protein sequence ID" value="SFL62468.1"/>
    <property type="molecule type" value="Genomic_DNA"/>
</dbReference>
<evidence type="ECO:0000256" key="1">
    <source>
        <dbReference type="SAM" id="MobiDB-lite"/>
    </source>
</evidence>
<accession>A0A1I4J798</accession>
<dbReference type="STRING" id="414703.SAMN04488125_11959"/>
<feature type="region of interest" description="Disordered" evidence="1">
    <location>
        <begin position="1"/>
        <end position="54"/>
    </location>
</feature>
<organism evidence="2 3">
    <name type="scientific">Methylorubrum salsuginis</name>
    <dbReference type="NCBI Taxonomy" id="414703"/>
    <lineage>
        <taxon>Bacteria</taxon>
        <taxon>Pseudomonadati</taxon>
        <taxon>Pseudomonadota</taxon>
        <taxon>Alphaproteobacteria</taxon>
        <taxon>Hyphomicrobiales</taxon>
        <taxon>Methylobacteriaceae</taxon>
        <taxon>Methylorubrum</taxon>
    </lineage>
</organism>
<name>A0A1I4J798_9HYPH</name>
<keyword evidence="3" id="KW-1185">Reference proteome</keyword>
<evidence type="ECO:0000313" key="3">
    <source>
        <dbReference type="Proteomes" id="UP000198804"/>
    </source>
</evidence>
<protein>
    <submittedName>
        <fullName evidence="2">Uncharacterized protein</fullName>
    </submittedName>
</protein>